<organism evidence="1 2">
    <name type="scientific">Thalassospira profundimaris</name>
    <dbReference type="NCBI Taxonomy" id="502049"/>
    <lineage>
        <taxon>Bacteria</taxon>
        <taxon>Pseudomonadati</taxon>
        <taxon>Pseudomonadota</taxon>
        <taxon>Alphaproteobacteria</taxon>
        <taxon>Rhodospirillales</taxon>
        <taxon>Thalassospiraceae</taxon>
        <taxon>Thalassospira</taxon>
    </lineage>
</organism>
<name>A0A367VZA6_9PROT</name>
<dbReference type="Proteomes" id="UP000253226">
    <property type="component" value="Unassembled WGS sequence"/>
</dbReference>
<dbReference type="AlphaFoldDB" id="A0A367VZA6"/>
<dbReference type="EMBL" id="JPWF01000019">
    <property type="protein sequence ID" value="RCK31691.1"/>
    <property type="molecule type" value="Genomic_DNA"/>
</dbReference>
<proteinExistence type="predicted"/>
<reference evidence="1 2" key="1">
    <citation type="submission" date="2014-07" db="EMBL/GenBank/DDBJ databases">
        <title>Draft genome sequence of Thalassospira profundimaris 35.</title>
        <authorList>
            <person name="Lai Q."/>
            <person name="Shao Z."/>
        </authorList>
    </citation>
    <scope>NUCLEOTIDE SEQUENCE [LARGE SCALE GENOMIC DNA]</scope>
    <source>
        <strain evidence="1 2">35</strain>
    </source>
</reference>
<accession>A0A367VZA6</accession>
<dbReference type="RefSeq" id="WP_114104132.1">
    <property type="nucleotide sequence ID" value="NZ_JPWF01000019.1"/>
</dbReference>
<protein>
    <submittedName>
        <fullName evidence="1">Uncharacterized protein</fullName>
    </submittedName>
</protein>
<sequence>MPEEHPSFEFDDSATFDENIAAFVEVIKELDAPLAETLALVLIGLGNGEEVEQATILNSLYKATGIEG</sequence>
<evidence type="ECO:0000313" key="2">
    <source>
        <dbReference type="Proteomes" id="UP000253226"/>
    </source>
</evidence>
<evidence type="ECO:0000313" key="1">
    <source>
        <dbReference type="EMBL" id="RCK31691.1"/>
    </source>
</evidence>
<gene>
    <name evidence="1" type="ORF">TH19_20655</name>
</gene>
<comment type="caution">
    <text evidence="1">The sequence shown here is derived from an EMBL/GenBank/DDBJ whole genome shotgun (WGS) entry which is preliminary data.</text>
</comment>